<protein>
    <submittedName>
        <fullName evidence="1">Uncharacterized protein</fullName>
    </submittedName>
</protein>
<keyword evidence="2" id="KW-1185">Reference proteome</keyword>
<evidence type="ECO:0000313" key="1">
    <source>
        <dbReference type="EMBL" id="MBX0295439.1"/>
    </source>
</evidence>
<gene>
    <name evidence="1" type="ORF">EGH23_11160</name>
</gene>
<sequence length="87" mass="10496">MTDNTTNVEIDTEQLAEYIRQYRETDDREQQRELENRVLAETVWRTPTEPAKDEFSFSQRELEIIHDELPEDALEARRLLRRGLLDF</sequence>
<evidence type="ECO:0000313" key="2">
    <source>
        <dbReference type="Proteomes" id="UP001430455"/>
    </source>
</evidence>
<dbReference type="RefSeq" id="WP_220580080.1">
    <property type="nucleotide sequence ID" value="NZ_RKLT01000003.1"/>
</dbReference>
<name>A0AAW4PC16_9EURY</name>
<dbReference type="EMBL" id="RKLT01000003">
    <property type="protein sequence ID" value="MBX0295439.1"/>
    <property type="molecule type" value="Genomic_DNA"/>
</dbReference>
<dbReference type="AlphaFoldDB" id="A0AAW4PC16"/>
<proteinExistence type="predicted"/>
<reference evidence="1 2" key="1">
    <citation type="submission" date="2021-06" db="EMBL/GenBank/DDBJ databases">
        <title>Halomicroarcula sp. a new haloarchaeum isolated from saline soil.</title>
        <authorList>
            <person name="Duran-Viseras A."/>
            <person name="Sanchez-Porro C."/>
            <person name="Ventosa A."/>
        </authorList>
    </citation>
    <scope>NUCLEOTIDE SEQUENCE [LARGE SCALE GENOMIC DNA]</scope>
    <source>
        <strain evidence="1 2">F27</strain>
    </source>
</reference>
<organism evidence="1 2">
    <name type="scientific">Haloarcula nitratireducens</name>
    <dbReference type="NCBI Taxonomy" id="2487749"/>
    <lineage>
        <taxon>Archaea</taxon>
        <taxon>Methanobacteriati</taxon>
        <taxon>Methanobacteriota</taxon>
        <taxon>Stenosarchaea group</taxon>
        <taxon>Halobacteria</taxon>
        <taxon>Halobacteriales</taxon>
        <taxon>Haloarculaceae</taxon>
        <taxon>Haloarcula</taxon>
    </lineage>
</organism>
<accession>A0AAW4PC16</accession>
<comment type="caution">
    <text evidence="1">The sequence shown here is derived from an EMBL/GenBank/DDBJ whole genome shotgun (WGS) entry which is preliminary data.</text>
</comment>
<dbReference type="Proteomes" id="UP001430455">
    <property type="component" value="Unassembled WGS sequence"/>
</dbReference>